<evidence type="ECO:0000313" key="7">
    <source>
        <dbReference type="Proteomes" id="UP000242525"/>
    </source>
</evidence>
<dbReference type="InterPro" id="IPR047921">
    <property type="entry name" value="LACTB2-like_MBL-fold"/>
</dbReference>
<evidence type="ECO:0000256" key="4">
    <source>
        <dbReference type="ARBA" id="ARBA00022833"/>
    </source>
</evidence>
<dbReference type="EMBL" id="CCBN010000014">
    <property type="protein sequence ID" value="CDO56204.1"/>
    <property type="molecule type" value="Genomic_DNA"/>
</dbReference>
<name>A0A0J9XFX6_GEOCN</name>
<dbReference type="PANTHER" id="PTHR23131">
    <property type="entry name" value="ENDORIBONUCLEASE LACTB2"/>
    <property type="match status" value="1"/>
</dbReference>
<evidence type="ECO:0000259" key="5">
    <source>
        <dbReference type="SMART" id="SM00849"/>
    </source>
</evidence>
<dbReference type="OrthoDB" id="17458at2759"/>
<dbReference type="InterPro" id="IPR041516">
    <property type="entry name" value="LACTB2_WH"/>
</dbReference>
<dbReference type="GO" id="GO:0016787">
    <property type="term" value="F:hydrolase activity"/>
    <property type="evidence" value="ECO:0007669"/>
    <property type="project" value="UniProtKB-KW"/>
</dbReference>
<keyword evidence="3" id="KW-0378">Hydrolase</keyword>
<evidence type="ECO:0000313" key="6">
    <source>
        <dbReference type="EMBL" id="CDO56204.1"/>
    </source>
</evidence>
<dbReference type="Pfam" id="PF17778">
    <property type="entry name" value="WHD_BLACT"/>
    <property type="match status" value="1"/>
</dbReference>
<keyword evidence="7" id="KW-1185">Reference proteome</keyword>
<comment type="caution">
    <text evidence="6">The sequence shown here is derived from an EMBL/GenBank/DDBJ whole genome shotgun (WGS) entry which is preliminary data.</text>
</comment>
<protein>
    <recommendedName>
        <fullName evidence="5">Metallo-beta-lactamase domain-containing protein</fullName>
    </recommendedName>
</protein>
<evidence type="ECO:0000256" key="1">
    <source>
        <dbReference type="ARBA" id="ARBA00006759"/>
    </source>
</evidence>
<dbReference type="InterPro" id="IPR036388">
    <property type="entry name" value="WH-like_DNA-bd_sf"/>
</dbReference>
<dbReference type="CDD" id="cd07722">
    <property type="entry name" value="LACTB2-like_MBL-fold"/>
    <property type="match status" value="1"/>
</dbReference>
<dbReference type="Gene3D" id="3.60.15.10">
    <property type="entry name" value="Ribonuclease Z/Hydroxyacylglutathione hydrolase-like"/>
    <property type="match status" value="1"/>
</dbReference>
<evidence type="ECO:0000256" key="3">
    <source>
        <dbReference type="ARBA" id="ARBA00022801"/>
    </source>
</evidence>
<dbReference type="InterPro" id="IPR001279">
    <property type="entry name" value="Metallo-B-lactamas"/>
</dbReference>
<organism evidence="6 7">
    <name type="scientific">Geotrichum candidum</name>
    <name type="common">Oospora lactis</name>
    <name type="synonym">Dipodascus geotrichum</name>
    <dbReference type="NCBI Taxonomy" id="1173061"/>
    <lineage>
        <taxon>Eukaryota</taxon>
        <taxon>Fungi</taxon>
        <taxon>Dikarya</taxon>
        <taxon>Ascomycota</taxon>
        <taxon>Saccharomycotina</taxon>
        <taxon>Dipodascomycetes</taxon>
        <taxon>Dipodascales</taxon>
        <taxon>Dipodascaceae</taxon>
        <taxon>Geotrichum</taxon>
    </lineage>
</organism>
<dbReference type="Gene3D" id="1.10.10.10">
    <property type="entry name" value="Winged helix-like DNA-binding domain superfamily/Winged helix DNA-binding domain"/>
    <property type="match status" value="1"/>
</dbReference>
<dbReference type="GO" id="GO:0044550">
    <property type="term" value="P:secondary metabolite biosynthetic process"/>
    <property type="evidence" value="ECO:0007669"/>
    <property type="project" value="UniProtKB-ARBA"/>
</dbReference>
<keyword evidence="2" id="KW-0479">Metal-binding</keyword>
<accession>A0A0J9XFX6</accession>
<dbReference type="Proteomes" id="UP000242525">
    <property type="component" value="Unassembled WGS sequence"/>
</dbReference>
<dbReference type="AlphaFoldDB" id="A0A0J9XFX6"/>
<evidence type="ECO:0000256" key="2">
    <source>
        <dbReference type="ARBA" id="ARBA00022723"/>
    </source>
</evidence>
<dbReference type="STRING" id="1173061.A0A0J9XFX6"/>
<sequence>MEIPKISVLSPLVTRILGCNPGRFTLQGTNTYLIGKGKSRVLIDSGDGVPEYTNLVAEYVKSLGIEISAIFLTHWHHDHVNGVEPLLQHPELGHCINRDAIYKYKLPGDDKLYPWKVQPFADGQTFKGDGFSITGYHTPGHAKDHLVYWLEEEQVLFSGDNVLGQGTTVFEDLKAYIESLKKMIEIIKSKVGGPSPLVRTYPGHGHYVSDSIQLIQEYIQHRTDRENNIVKVLELHHQDHGVDKPVHASNIVEVIYKDYPESIWLAAERGVHLHLEKLAFEDKVERVSDKWKLKI</sequence>
<dbReference type="InterPro" id="IPR036866">
    <property type="entry name" value="RibonucZ/Hydroxyglut_hydro"/>
</dbReference>
<gene>
    <name evidence="6" type="ORF">BN980_GECA14s00934g</name>
</gene>
<feature type="domain" description="Metallo-beta-lactamase" evidence="5">
    <location>
        <begin position="28"/>
        <end position="204"/>
    </location>
</feature>
<comment type="similarity">
    <text evidence="1">Belongs to the metallo-beta-lactamase superfamily. Glyoxalase II family.</text>
</comment>
<dbReference type="SUPFAM" id="SSF56281">
    <property type="entry name" value="Metallo-hydrolase/oxidoreductase"/>
    <property type="match status" value="1"/>
</dbReference>
<dbReference type="FunFam" id="3.60.15.10:FF:000041">
    <property type="entry name" value="Metallo-beta-lactamase domain protein"/>
    <property type="match status" value="1"/>
</dbReference>
<dbReference type="InterPro" id="IPR050662">
    <property type="entry name" value="Sec-metab_biosynth-thioest"/>
</dbReference>
<dbReference type="GO" id="GO:0046872">
    <property type="term" value="F:metal ion binding"/>
    <property type="evidence" value="ECO:0007669"/>
    <property type="project" value="UniProtKB-KW"/>
</dbReference>
<keyword evidence="4" id="KW-0862">Zinc</keyword>
<proteinExistence type="inferred from homology"/>
<dbReference type="PANTHER" id="PTHR23131:SF0">
    <property type="entry name" value="ENDORIBONUCLEASE LACTB2"/>
    <property type="match status" value="1"/>
</dbReference>
<reference evidence="6" key="1">
    <citation type="submission" date="2014-03" db="EMBL/GenBank/DDBJ databases">
        <authorList>
            <person name="Casaregola S."/>
        </authorList>
    </citation>
    <scope>NUCLEOTIDE SEQUENCE [LARGE SCALE GENOMIC DNA]</scope>
    <source>
        <strain evidence="6">CLIB 918</strain>
    </source>
</reference>
<dbReference type="Pfam" id="PF00753">
    <property type="entry name" value="Lactamase_B"/>
    <property type="match status" value="1"/>
</dbReference>
<dbReference type="SMART" id="SM00849">
    <property type="entry name" value="Lactamase_B"/>
    <property type="match status" value="1"/>
</dbReference>